<evidence type="ECO:0000313" key="2">
    <source>
        <dbReference type="Proteomes" id="UP000000530"/>
    </source>
</evidence>
<proteinExistence type="predicted"/>
<dbReference type="KEGG" id="sac:SACOL2633"/>
<dbReference type="Proteomes" id="UP000000530">
    <property type="component" value="Chromosome"/>
</dbReference>
<name>A0A0H2X3K8_STAAC</name>
<dbReference type="EMBL" id="CP000046">
    <property type="protein sequence ID" value="AAY21114.1"/>
    <property type="molecule type" value="Genomic_DNA"/>
</dbReference>
<dbReference type="RefSeq" id="WP_001790600.1">
    <property type="nucleotide sequence ID" value="NC_002951.2"/>
</dbReference>
<sequence>MIEYDLTIILIPILKVAYPFFKKVEREKWYFSGKEV</sequence>
<evidence type="ECO:0000313" key="1">
    <source>
        <dbReference type="EMBL" id="AAY21114.1"/>
    </source>
</evidence>
<protein>
    <submittedName>
        <fullName evidence="1">Uncharacterized protein</fullName>
    </submittedName>
</protein>
<gene>
    <name evidence="1" type="ordered locus">SACOL2633</name>
</gene>
<dbReference type="AlphaFoldDB" id="A0A0H2X3K8"/>
<organism evidence="1 2">
    <name type="scientific">Staphylococcus aureus (strain COL)</name>
    <dbReference type="NCBI Taxonomy" id="93062"/>
    <lineage>
        <taxon>Bacteria</taxon>
        <taxon>Bacillati</taxon>
        <taxon>Bacillota</taxon>
        <taxon>Bacilli</taxon>
        <taxon>Bacillales</taxon>
        <taxon>Staphylococcaceae</taxon>
        <taxon>Staphylococcus</taxon>
    </lineage>
</organism>
<dbReference type="HOGENOM" id="CLU_3358596_0_0_9"/>
<accession>A0A0H2X3K8</accession>
<reference evidence="1 2" key="1">
    <citation type="journal article" date="2005" name="J. Bacteriol.">
        <title>Insights on evolution of virulence and resistance from the complete genome analysis of an early methicillin-resistant Staphylococcus aureus strain and a biofilm-producing methicillin-resistant Staphylococcus epidermidis strain.</title>
        <authorList>
            <person name="Gill S.R."/>
            <person name="Fouts D.E."/>
            <person name="Archer G.L."/>
            <person name="Mongodin E.F."/>
            <person name="Deboy R.T."/>
            <person name="Ravel J."/>
            <person name="Paulsen I.T."/>
            <person name="Kolonay J.F."/>
            <person name="Brinkac L."/>
            <person name="Beanan M."/>
            <person name="Dodson R.J."/>
            <person name="Daugherty S.C."/>
            <person name="Madupu R."/>
            <person name="Angiuoli S.V."/>
            <person name="Durkin A.S."/>
            <person name="Haft D.H."/>
            <person name="Vamathevan J."/>
            <person name="Khouri H."/>
            <person name="Utterback T."/>
            <person name="Lee C."/>
            <person name="Dimitrov G."/>
            <person name="Jiang L."/>
            <person name="Qin H."/>
            <person name="Weidman J."/>
            <person name="Tran K."/>
            <person name="Kang K."/>
            <person name="Hance I.R."/>
            <person name="Nelson K.E."/>
            <person name="Fraser C.M."/>
        </authorList>
    </citation>
    <scope>NUCLEOTIDE SEQUENCE [LARGE SCALE GENOMIC DNA]</scope>
    <source>
        <strain evidence="1 2">COL</strain>
    </source>
</reference>